<feature type="transmembrane region" description="Helical" evidence="6">
    <location>
        <begin position="64"/>
        <end position="87"/>
    </location>
</feature>
<keyword evidence="4 6" id="KW-1133">Transmembrane helix</keyword>
<evidence type="ECO:0000256" key="4">
    <source>
        <dbReference type="ARBA" id="ARBA00022989"/>
    </source>
</evidence>
<feature type="transmembrane region" description="Helical" evidence="6">
    <location>
        <begin position="197"/>
        <end position="218"/>
    </location>
</feature>
<dbReference type="Proteomes" id="UP000466586">
    <property type="component" value="Unassembled WGS sequence"/>
</dbReference>
<keyword evidence="8" id="KW-1185">Reference proteome</keyword>
<dbReference type="InterPro" id="IPR002549">
    <property type="entry name" value="AI-2E-like"/>
</dbReference>
<keyword evidence="3 6" id="KW-0812">Transmembrane</keyword>
<evidence type="ECO:0000256" key="5">
    <source>
        <dbReference type="ARBA" id="ARBA00023136"/>
    </source>
</evidence>
<comment type="similarity">
    <text evidence="2">Belongs to the autoinducer-2 exporter (AI-2E) (TC 2.A.86) family.</text>
</comment>
<keyword evidence="5 6" id="KW-0472">Membrane</keyword>
<evidence type="ECO:0000256" key="6">
    <source>
        <dbReference type="SAM" id="Phobius"/>
    </source>
</evidence>
<dbReference type="PANTHER" id="PTHR21716">
    <property type="entry name" value="TRANSMEMBRANE PROTEIN"/>
    <property type="match status" value="1"/>
</dbReference>
<evidence type="ECO:0000256" key="2">
    <source>
        <dbReference type="ARBA" id="ARBA00009773"/>
    </source>
</evidence>
<feature type="transmembrane region" description="Helical" evidence="6">
    <location>
        <begin position="35"/>
        <end position="52"/>
    </location>
</feature>
<sequence>MSQFNYKQRNNIVLVILIILGCLILYSLRTIAGCLLSTVVMYTIFKPVFIAIRDKWKWHSVAAAAAVILGSFIIIVLPVLTLTVMVINKITDFQRDAFKIRVLMGKIDDFFGSKLRQPDLMDQMTTKGKAFIGDLFPSILGGAADILLGVTVMYFILYFMLTCTEEFEKALLKYSPFQEHNSKKFGVELRNTTYSNVLGQGFIAFVQGALVSIAFFIFGVSDPIFWGVIATFLSFLPVIGAPVVFLPAAIIMIMQGDTFNGVGLLLFGILIITNIDNVIRFIIAKKVADTHPLITVIGVIIGIPIFGILGLVFGPLLLSYFILTVRIYETSQLATERLEKIRAAEEKNISENTL</sequence>
<accession>A0A7K1Y6A9</accession>
<reference evidence="7 8" key="1">
    <citation type="submission" date="2019-11" db="EMBL/GenBank/DDBJ databases">
        <title>Pedobacter sp. HMF7647 Genome sequencing and assembly.</title>
        <authorList>
            <person name="Kang H."/>
            <person name="Kim H."/>
            <person name="Joh K."/>
        </authorList>
    </citation>
    <scope>NUCLEOTIDE SEQUENCE [LARGE SCALE GENOMIC DNA]</scope>
    <source>
        <strain evidence="7 8">HMF7647</strain>
    </source>
</reference>
<dbReference type="EMBL" id="WVHT01000001">
    <property type="protein sequence ID" value="MXV49649.1"/>
    <property type="molecule type" value="Genomic_DNA"/>
</dbReference>
<proteinExistence type="inferred from homology"/>
<feature type="transmembrane region" description="Helical" evidence="6">
    <location>
        <begin position="262"/>
        <end position="283"/>
    </location>
</feature>
<feature type="transmembrane region" description="Helical" evidence="6">
    <location>
        <begin position="12"/>
        <end position="29"/>
    </location>
</feature>
<dbReference type="PROSITE" id="PS51257">
    <property type="entry name" value="PROKAR_LIPOPROTEIN"/>
    <property type="match status" value="1"/>
</dbReference>
<protein>
    <submittedName>
        <fullName evidence="7">AI-2E family transporter</fullName>
    </submittedName>
</protein>
<evidence type="ECO:0000313" key="7">
    <source>
        <dbReference type="EMBL" id="MXV49649.1"/>
    </source>
</evidence>
<evidence type="ECO:0000256" key="1">
    <source>
        <dbReference type="ARBA" id="ARBA00004141"/>
    </source>
</evidence>
<dbReference type="GO" id="GO:0016020">
    <property type="term" value="C:membrane"/>
    <property type="evidence" value="ECO:0007669"/>
    <property type="project" value="UniProtKB-SubCell"/>
</dbReference>
<feature type="transmembrane region" description="Helical" evidence="6">
    <location>
        <begin position="139"/>
        <end position="161"/>
    </location>
</feature>
<name>A0A7K1Y6A9_9SPHI</name>
<dbReference type="AlphaFoldDB" id="A0A7K1Y6A9"/>
<gene>
    <name evidence="7" type="ORF">GS399_01590</name>
</gene>
<comment type="subcellular location">
    <subcellularLocation>
        <location evidence="1">Membrane</location>
        <topology evidence="1">Multi-pass membrane protein</topology>
    </subcellularLocation>
</comment>
<feature type="transmembrane region" description="Helical" evidence="6">
    <location>
        <begin position="295"/>
        <end position="323"/>
    </location>
</feature>
<feature type="transmembrane region" description="Helical" evidence="6">
    <location>
        <begin position="224"/>
        <end position="250"/>
    </location>
</feature>
<dbReference type="PANTHER" id="PTHR21716:SF4">
    <property type="entry name" value="TRANSMEMBRANE PROTEIN 245"/>
    <property type="match status" value="1"/>
</dbReference>
<comment type="caution">
    <text evidence="7">The sequence shown here is derived from an EMBL/GenBank/DDBJ whole genome shotgun (WGS) entry which is preliminary data.</text>
</comment>
<evidence type="ECO:0000256" key="3">
    <source>
        <dbReference type="ARBA" id="ARBA00022692"/>
    </source>
</evidence>
<evidence type="ECO:0000313" key="8">
    <source>
        <dbReference type="Proteomes" id="UP000466586"/>
    </source>
</evidence>
<organism evidence="7 8">
    <name type="scientific">Hufsiella arboris</name>
    <dbReference type="NCBI Taxonomy" id="2695275"/>
    <lineage>
        <taxon>Bacteria</taxon>
        <taxon>Pseudomonadati</taxon>
        <taxon>Bacteroidota</taxon>
        <taxon>Sphingobacteriia</taxon>
        <taxon>Sphingobacteriales</taxon>
        <taxon>Sphingobacteriaceae</taxon>
        <taxon>Hufsiella</taxon>
    </lineage>
</organism>
<dbReference type="Pfam" id="PF01594">
    <property type="entry name" value="AI-2E_transport"/>
    <property type="match status" value="1"/>
</dbReference>
<dbReference type="RefSeq" id="WP_160842823.1">
    <property type="nucleotide sequence ID" value="NZ_WVHT01000001.1"/>
</dbReference>